<dbReference type="OrthoDB" id="9816081at2"/>
<dbReference type="Gene3D" id="3.60.21.10">
    <property type="match status" value="1"/>
</dbReference>
<dbReference type="EMBL" id="FOJG01000001">
    <property type="protein sequence ID" value="SEW44678.1"/>
    <property type="molecule type" value="Genomic_DNA"/>
</dbReference>
<dbReference type="Pfam" id="PF00149">
    <property type="entry name" value="Metallophos"/>
    <property type="match status" value="1"/>
</dbReference>
<evidence type="ECO:0000259" key="1">
    <source>
        <dbReference type="Pfam" id="PF00149"/>
    </source>
</evidence>
<sequence length="327" mass="36901">MLSVNRRKFIRGAALAGGAFFLRQTSFAIPASPDKSAKPLRIGMISDLHHLQFGQDEEKRITAFMDAVMIASPDFIIQCGDFCRPEGSDGIMQQWNRFKGPKHHVLGNHDMDVCSKQKIMQLWGMRAPYYSFDLHGFHFVIMDRNYFKKEDGSLADYDTGNWGNTATTRSFTDAAQLEWLKADLAATAYPVIVFMHQPVFISDFFQEIGNAPEILSIFDEVNLQAAEQGKSNRVAAVFMGHDHVDRYGERNGVHYFILNSASYAYRGKAWFYKDCLYSFLTLDPAGKLSIAGTESSFVTTPPDHIRALFPTKISSRELRFPGYAASK</sequence>
<dbReference type="PANTHER" id="PTHR43143">
    <property type="entry name" value="METALLOPHOSPHOESTERASE, CALCINEURIN SUPERFAMILY"/>
    <property type="match status" value="1"/>
</dbReference>
<name>A0A1I0RTM4_9BACT</name>
<accession>A0A1I0RTM4</accession>
<dbReference type="RefSeq" id="WP_089896602.1">
    <property type="nucleotide sequence ID" value="NZ_FOJG01000001.1"/>
</dbReference>
<dbReference type="PROSITE" id="PS51318">
    <property type="entry name" value="TAT"/>
    <property type="match status" value="1"/>
</dbReference>
<evidence type="ECO:0000313" key="3">
    <source>
        <dbReference type="Proteomes" id="UP000199310"/>
    </source>
</evidence>
<dbReference type="GO" id="GO:0016787">
    <property type="term" value="F:hydrolase activity"/>
    <property type="evidence" value="ECO:0007669"/>
    <property type="project" value="InterPro"/>
</dbReference>
<reference evidence="3" key="1">
    <citation type="submission" date="2016-10" db="EMBL/GenBank/DDBJ databases">
        <authorList>
            <person name="Varghese N."/>
            <person name="Submissions S."/>
        </authorList>
    </citation>
    <scope>NUCLEOTIDE SEQUENCE [LARGE SCALE GENOMIC DNA]</scope>
    <source>
        <strain evidence="3">DSM 3695</strain>
    </source>
</reference>
<protein>
    <submittedName>
        <fullName evidence="2">3',5'-cyclic AMP phosphodiesterase CpdA</fullName>
    </submittedName>
</protein>
<gene>
    <name evidence="2" type="ORF">SAMN04488122_3364</name>
</gene>
<feature type="domain" description="Calcineurin-like phosphoesterase" evidence="1">
    <location>
        <begin position="40"/>
        <end position="244"/>
    </location>
</feature>
<keyword evidence="3" id="KW-1185">Reference proteome</keyword>
<proteinExistence type="predicted"/>
<dbReference type="STRING" id="29529.SAMN04488122_3364"/>
<dbReference type="InterPro" id="IPR051918">
    <property type="entry name" value="STPP_CPPED1"/>
</dbReference>
<dbReference type="InterPro" id="IPR004843">
    <property type="entry name" value="Calcineurin-like_PHP"/>
</dbReference>
<dbReference type="InterPro" id="IPR006311">
    <property type="entry name" value="TAT_signal"/>
</dbReference>
<dbReference type="SUPFAM" id="SSF56300">
    <property type="entry name" value="Metallo-dependent phosphatases"/>
    <property type="match status" value="1"/>
</dbReference>
<dbReference type="Proteomes" id="UP000199310">
    <property type="component" value="Unassembled WGS sequence"/>
</dbReference>
<dbReference type="PANTHER" id="PTHR43143:SF1">
    <property type="entry name" value="SERINE_THREONINE-PROTEIN PHOSPHATASE CPPED1"/>
    <property type="match status" value="1"/>
</dbReference>
<evidence type="ECO:0000313" key="2">
    <source>
        <dbReference type="EMBL" id="SEW44678.1"/>
    </source>
</evidence>
<organism evidence="2 3">
    <name type="scientific">Chitinophaga arvensicola</name>
    <dbReference type="NCBI Taxonomy" id="29529"/>
    <lineage>
        <taxon>Bacteria</taxon>
        <taxon>Pseudomonadati</taxon>
        <taxon>Bacteroidota</taxon>
        <taxon>Chitinophagia</taxon>
        <taxon>Chitinophagales</taxon>
        <taxon>Chitinophagaceae</taxon>
        <taxon>Chitinophaga</taxon>
    </lineage>
</organism>
<dbReference type="InterPro" id="IPR029052">
    <property type="entry name" value="Metallo-depent_PP-like"/>
</dbReference>
<dbReference type="AlphaFoldDB" id="A0A1I0RTM4"/>